<comment type="subcellular location">
    <subcellularLocation>
        <location evidence="1">Membrane</location>
        <topology evidence="1">Multi-pass membrane protein</topology>
    </subcellularLocation>
</comment>
<keyword evidence="3 5" id="KW-1133">Transmembrane helix</keyword>
<dbReference type="InterPro" id="IPR019109">
    <property type="entry name" value="MamF_MmsF"/>
</dbReference>
<evidence type="ECO:0000256" key="1">
    <source>
        <dbReference type="ARBA" id="ARBA00004141"/>
    </source>
</evidence>
<keyword evidence="7" id="KW-1185">Reference proteome</keyword>
<evidence type="ECO:0000313" key="6">
    <source>
        <dbReference type="EMBL" id="SHE37756.1"/>
    </source>
</evidence>
<proteinExistence type="predicted"/>
<name>A0A1M4T003_9BACL</name>
<evidence type="ECO:0000256" key="2">
    <source>
        <dbReference type="ARBA" id="ARBA00022692"/>
    </source>
</evidence>
<feature type="transmembrane region" description="Helical" evidence="5">
    <location>
        <begin position="69"/>
        <end position="89"/>
    </location>
</feature>
<evidence type="ECO:0000256" key="3">
    <source>
        <dbReference type="ARBA" id="ARBA00022989"/>
    </source>
</evidence>
<dbReference type="AlphaFoldDB" id="A0A1M4T003"/>
<dbReference type="RefSeq" id="WP_245815485.1">
    <property type="nucleotide sequence ID" value="NZ_FQVL01000001.1"/>
</dbReference>
<keyword evidence="2 5" id="KW-0812">Transmembrane</keyword>
<accession>A0A1M4T003</accession>
<sequence>MNIDPRGWKVLVHASTWFAPFIVPILVYAFIRDREVRSISIQAFVFHLAMSILISISIFFSIILIGIPFLLFFGLVGFIVPLIGILYAIRDMPFHYPLLGSIVEK</sequence>
<gene>
    <name evidence="6" type="ORF">SAMN05444392_101233</name>
</gene>
<feature type="transmembrane region" description="Helical" evidence="5">
    <location>
        <begin position="43"/>
        <end position="63"/>
    </location>
</feature>
<evidence type="ECO:0000256" key="5">
    <source>
        <dbReference type="SAM" id="Phobius"/>
    </source>
</evidence>
<evidence type="ECO:0000256" key="4">
    <source>
        <dbReference type="ARBA" id="ARBA00023136"/>
    </source>
</evidence>
<dbReference type="Pfam" id="PF09685">
    <property type="entry name" value="MamF_MmsF"/>
    <property type="match status" value="1"/>
</dbReference>
<reference evidence="6 7" key="1">
    <citation type="submission" date="2016-11" db="EMBL/GenBank/DDBJ databases">
        <authorList>
            <person name="Jaros S."/>
            <person name="Januszkiewicz K."/>
            <person name="Wedrychowicz H."/>
        </authorList>
    </citation>
    <scope>NUCLEOTIDE SEQUENCE [LARGE SCALE GENOMIC DNA]</scope>
    <source>
        <strain evidence="6 7">DSM 44666</strain>
    </source>
</reference>
<evidence type="ECO:0000313" key="7">
    <source>
        <dbReference type="Proteomes" id="UP000184476"/>
    </source>
</evidence>
<protein>
    <recommendedName>
        <fullName evidence="8">DUF4870 domain-containing protein</fullName>
    </recommendedName>
</protein>
<dbReference type="EMBL" id="FQVL01000001">
    <property type="protein sequence ID" value="SHE37756.1"/>
    <property type="molecule type" value="Genomic_DNA"/>
</dbReference>
<dbReference type="Proteomes" id="UP000184476">
    <property type="component" value="Unassembled WGS sequence"/>
</dbReference>
<feature type="transmembrane region" description="Helical" evidence="5">
    <location>
        <begin position="12"/>
        <end position="31"/>
    </location>
</feature>
<keyword evidence="4 5" id="KW-0472">Membrane</keyword>
<organism evidence="6 7">
    <name type="scientific">Seinonella peptonophila</name>
    <dbReference type="NCBI Taxonomy" id="112248"/>
    <lineage>
        <taxon>Bacteria</taxon>
        <taxon>Bacillati</taxon>
        <taxon>Bacillota</taxon>
        <taxon>Bacilli</taxon>
        <taxon>Bacillales</taxon>
        <taxon>Thermoactinomycetaceae</taxon>
        <taxon>Seinonella</taxon>
    </lineage>
</organism>
<evidence type="ECO:0008006" key="8">
    <source>
        <dbReference type="Google" id="ProtNLM"/>
    </source>
</evidence>